<dbReference type="InterPro" id="IPR037185">
    <property type="entry name" value="EmrE-like"/>
</dbReference>
<dbReference type="EMBL" id="LCOY01000004">
    <property type="protein sequence ID" value="KKU88628.1"/>
    <property type="molecule type" value="Genomic_DNA"/>
</dbReference>
<feature type="transmembrane region" description="Helical" evidence="1">
    <location>
        <begin position="173"/>
        <end position="191"/>
    </location>
</feature>
<feature type="transmembrane region" description="Helical" evidence="1">
    <location>
        <begin position="95"/>
        <end position="113"/>
    </location>
</feature>
<dbReference type="Pfam" id="PF00892">
    <property type="entry name" value="EamA"/>
    <property type="match status" value="2"/>
</dbReference>
<reference evidence="3 4" key="1">
    <citation type="journal article" date="2015" name="Nature">
        <title>rRNA introns, odd ribosomes, and small enigmatic genomes across a large radiation of phyla.</title>
        <authorList>
            <person name="Brown C.T."/>
            <person name="Hug L.A."/>
            <person name="Thomas B.C."/>
            <person name="Sharon I."/>
            <person name="Castelle C.J."/>
            <person name="Singh A."/>
            <person name="Wilkins M.J."/>
            <person name="Williams K.H."/>
            <person name="Banfield J.F."/>
        </authorList>
    </citation>
    <scope>NUCLEOTIDE SEQUENCE [LARGE SCALE GENOMIC DNA]</scope>
</reference>
<evidence type="ECO:0000313" key="4">
    <source>
        <dbReference type="Proteomes" id="UP000034739"/>
    </source>
</evidence>
<proteinExistence type="predicted"/>
<evidence type="ECO:0000259" key="2">
    <source>
        <dbReference type="Pfam" id="PF00892"/>
    </source>
</evidence>
<feature type="transmembrane region" description="Helical" evidence="1">
    <location>
        <begin position="147"/>
        <end position="167"/>
    </location>
</feature>
<comment type="caution">
    <text evidence="3">The sequence shown here is derived from an EMBL/GenBank/DDBJ whole genome shotgun (WGS) entry which is preliminary data.</text>
</comment>
<dbReference type="GO" id="GO:0016020">
    <property type="term" value="C:membrane"/>
    <property type="evidence" value="ECO:0007669"/>
    <property type="project" value="InterPro"/>
</dbReference>
<feature type="transmembrane region" description="Helical" evidence="1">
    <location>
        <begin position="62"/>
        <end position="83"/>
    </location>
</feature>
<feature type="transmembrane region" description="Helical" evidence="1">
    <location>
        <begin position="119"/>
        <end position="135"/>
    </location>
</feature>
<feature type="transmembrane region" description="Helical" evidence="1">
    <location>
        <begin position="37"/>
        <end position="56"/>
    </location>
</feature>
<feature type="transmembrane region" description="Helical" evidence="1">
    <location>
        <begin position="241"/>
        <end position="258"/>
    </location>
</feature>
<feature type="transmembrane region" description="Helical" evidence="1">
    <location>
        <begin position="211"/>
        <end position="229"/>
    </location>
</feature>
<dbReference type="Gene3D" id="1.10.3730.20">
    <property type="match status" value="1"/>
</dbReference>
<keyword evidence="1" id="KW-0812">Transmembrane</keyword>
<dbReference type="PANTHER" id="PTHR22911:SF137">
    <property type="entry name" value="SOLUTE CARRIER FAMILY 35 MEMBER G2-RELATED"/>
    <property type="match status" value="1"/>
</dbReference>
<keyword evidence="1" id="KW-1133">Transmembrane helix</keyword>
<dbReference type="SUPFAM" id="SSF103481">
    <property type="entry name" value="Multidrug resistance efflux transporter EmrE"/>
    <property type="match status" value="2"/>
</dbReference>
<evidence type="ECO:0000256" key="1">
    <source>
        <dbReference type="SAM" id="Phobius"/>
    </source>
</evidence>
<dbReference type="AlphaFoldDB" id="A0A0G1WE96"/>
<protein>
    <submittedName>
        <fullName evidence="3">EamA family transporter</fullName>
    </submittedName>
</protein>
<sequence>MSWFIFAIISVVSSSVSNIVQRAVMRDKESDPVASSILFQFILTFITGIFALYKGFTAPPIINFPLQFMVSATFYGVGTLCMFQAAKRIEASEKTILSAFGAIVTIVVALIFLNESFTIRQFFGTGLVLLSVVLIQNKLGIVRNIGTLYAILGTSLYAVAVVSDTFILRHYDAISYTPVMSFLPGVVLLLVNPSVIKRFKSILNGRYIRNMFLYGFFYGIQAIMYYLALSLGANASQMAPLFRSEIVLTVLLAVFLLGERKKLGIKLLSAVIVSIGVFLIK</sequence>
<evidence type="ECO:0000313" key="3">
    <source>
        <dbReference type="EMBL" id="KKU88628.1"/>
    </source>
</evidence>
<gene>
    <name evidence="3" type="ORF">UY16_C0004G0023</name>
</gene>
<feature type="transmembrane region" description="Helical" evidence="1">
    <location>
        <begin position="263"/>
        <end position="280"/>
    </location>
</feature>
<dbReference type="InterPro" id="IPR000620">
    <property type="entry name" value="EamA_dom"/>
</dbReference>
<organism evidence="3 4">
    <name type="scientific">Candidatus Gottesmanbacteria bacterium GW2011_GWA2_47_9</name>
    <dbReference type="NCBI Taxonomy" id="1618445"/>
    <lineage>
        <taxon>Bacteria</taxon>
        <taxon>Candidatus Gottesmaniibacteriota</taxon>
    </lineage>
</organism>
<dbReference type="Proteomes" id="UP000034739">
    <property type="component" value="Unassembled WGS sequence"/>
</dbReference>
<feature type="domain" description="EamA" evidence="2">
    <location>
        <begin position="145"/>
        <end position="280"/>
    </location>
</feature>
<accession>A0A0G1WE96</accession>
<dbReference type="PANTHER" id="PTHR22911">
    <property type="entry name" value="ACYL-MALONYL CONDENSING ENZYME-RELATED"/>
    <property type="match status" value="1"/>
</dbReference>
<feature type="transmembrane region" description="Helical" evidence="1">
    <location>
        <begin position="6"/>
        <end position="25"/>
    </location>
</feature>
<keyword evidence="1" id="KW-0472">Membrane</keyword>
<feature type="domain" description="EamA" evidence="2">
    <location>
        <begin position="2"/>
        <end position="135"/>
    </location>
</feature>
<name>A0A0G1WE96_9BACT</name>